<name>A0ABT6IN38_9PSED</name>
<dbReference type="InterPro" id="IPR001387">
    <property type="entry name" value="Cro/C1-type_HTH"/>
</dbReference>
<comment type="caution">
    <text evidence="2">The sequence shown here is derived from an EMBL/GenBank/DDBJ whole genome shotgun (WGS) entry which is preliminary data.</text>
</comment>
<feature type="domain" description="HTH cro/C1-type" evidence="1">
    <location>
        <begin position="11"/>
        <end position="63"/>
    </location>
</feature>
<dbReference type="Gene3D" id="1.10.260.40">
    <property type="entry name" value="lambda repressor-like DNA-binding domains"/>
    <property type="match status" value="1"/>
</dbReference>
<keyword evidence="3" id="KW-1185">Reference proteome</keyword>
<dbReference type="EMBL" id="JAPDIQ010000015">
    <property type="protein sequence ID" value="MDH4765856.1"/>
    <property type="molecule type" value="Genomic_DNA"/>
</dbReference>
<sequence>MELKRVFGTTLKRIRVAKGLTQEDFALVSSRTYLSSLERGLKCPTIEKLDQLADVLKIHPVTLLLAAYAEQNPPEAASVLLETVKTELAALGYR</sequence>
<dbReference type="InterPro" id="IPR010982">
    <property type="entry name" value="Lambda_DNA-bd_dom_sf"/>
</dbReference>
<gene>
    <name evidence="2" type="ORF">OMP44_23470</name>
</gene>
<proteinExistence type="predicted"/>
<dbReference type="SUPFAM" id="SSF47413">
    <property type="entry name" value="lambda repressor-like DNA-binding domains"/>
    <property type="match status" value="1"/>
</dbReference>
<dbReference type="PROSITE" id="PS50943">
    <property type="entry name" value="HTH_CROC1"/>
    <property type="match status" value="1"/>
</dbReference>
<evidence type="ECO:0000313" key="3">
    <source>
        <dbReference type="Proteomes" id="UP001157461"/>
    </source>
</evidence>
<organism evidence="2 3">
    <name type="scientific">Pseudomonas flavocrustae</name>
    <dbReference type="NCBI Taxonomy" id="2991719"/>
    <lineage>
        <taxon>Bacteria</taxon>
        <taxon>Pseudomonadati</taxon>
        <taxon>Pseudomonadota</taxon>
        <taxon>Gammaproteobacteria</taxon>
        <taxon>Pseudomonadales</taxon>
        <taxon>Pseudomonadaceae</taxon>
        <taxon>Pseudomonas</taxon>
    </lineage>
</organism>
<dbReference type="CDD" id="cd00093">
    <property type="entry name" value="HTH_XRE"/>
    <property type="match status" value="1"/>
</dbReference>
<dbReference type="Pfam" id="PF01381">
    <property type="entry name" value="HTH_3"/>
    <property type="match status" value="1"/>
</dbReference>
<evidence type="ECO:0000259" key="1">
    <source>
        <dbReference type="PROSITE" id="PS50943"/>
    </source>
</evidence>
<reference evidence="2 3" key="1">
    <citation type="submission" date="2022-10" db="EMBL/GenBank/DDBJ databases">
        <title>A novel Pseudomonas species, isolated from Passiflora incarnata leaves.</title>
        <authorList>
            <person name="Cueva-Yesquen L.G."/>
            <person name="Fantinatti-Garboggini F."/>
        </authorList>
    </citation>
    <scope>NUCLEOTIDE SEQUENCE [LARGE SCALE GENOMIC DNA]</scope>
    <source>
        <strain evidence="2 3">CBMAI 2609</strain>
    </source>
</reference>
<protein>
    <submittedName>
        <fullName evidence="2">Helix-turn-helix domain-containing protein</fullName>
    </submittedName>
</protein>
<accession>A0ABT6IN38</accession>
<dbReference type="Proteomes" id="UP001157461">
    <property type="component" value="Unassembled WGS sequence"/>
</dbReference>
<dbReference type="SMART" id="SM00530">
    <property type="entry name" value="HTH_XRE"/>
    <property type="match status" value="1"/>
</dbReference>
<evidence type="ECO:0000313" key="2">
    <source>
        <dbReference type="EMBL" id="MDH4765856.1"/>
    </source>
</evidence>